<proteinExistence type="predicted"/>
<dbReference type="GO" id="GO:0005886">
    <property type="term" value="C:plasma membrane"/>
    <property type="evidence" value="ECO:0007669"/>
    <property type="project" value="TreeGrafter"/>
</dbReference>
<accession>X1NWK3</accession>
<feature type="domain" description="Ketosynthase family 3 (KS3)" evidence="3">
    <location>
        <begin position="8"/>
        <end position="106"/>
    </location>
</feature>
<dbReference type="InterPro" id="IPR020841">
    <property type="entry name" value="PKS_Beta-ketoAc_synthase_dom"/>
</dbReference>
<dbReference type="PANTHER" id="PTHR43775">
    <property type="entry name" value="FATTY ACID SYNTHASE"/>
    <property type="match status" value="1"/>
</dbReference>
<dbReference type="InterPro" id="IPR016039">
    <property type="entry name" value="Thiolase-like"/>
</dbReference>
<keyword evidence="2" id="KW-0597">Phosphoprotein</keyword>
<name>X1NWK3_9ZZZZ</name>
<dbReference type="PROSITE" id="PS52004">
    <property type="entry name" value="KS3_2"/>
    <property type="match status" value="1"/>
</dbReference>
<evidence type="ECO:0000256" key="2">
    <source>
        <dbReference type="ARBA" id="ARBA00022553"/>
    </source>
</evidence>
<feature type="non-terminal residue" evidence="4">
    <location>
        <position position="106"/>
    </location>
</feature>
<dbReference type="Gene3D" id="3.40.47.10">
    <property type="match status" value="1"/>
</dbReference>
<dbReference type="Pfam" id="PF00109">
    <property type="entry name" value="ketoacyl-synt"/>
    <property type="match status" value="1"/>
</dbReference>
<dbReference type="PANTHER" id="PTHR43775:SF37">
    <property type="entry name" value="SI:DKEY-61P9.11"/>
    <property type="match status" value="1"/>
</dbReference>
<dbReference type="SUPFAM" id="SSF53901">
    <property type="entry name" value="Thiolase-like"/>
    <property type="match status" value="1"/>
</dbReference>
<comment type="caution">
    <text evidence="4">The sequence shown here is derived from an EMBL/GenBank/DDBJ whole genome shotgun (WGS) entry which is preliminary data.</text>
</comment>
<protein>
    <recommendedName>
        <fullName evidence="3">Ketosynthase family 3 (KS3) domain-containing protein</fullName>
    </recommendedName>
</protein>
<dbReference type="InterPro" id="IPR050091">
    <property type="entry name" value="PKS_NRPS_Biosynth_Enz"/>
</dbReference>
<reference evidence="4" key="1">
    <citation type="journal article" date="2014" name="Front. Microbiol.">
        <title>High frequency of phylogenetically diverse reductive dehalogenase-homologous genes in deep subseafloor sedimentary metagenomes.</title>
        <authorList>
            <person name="Kawai M."/>
            <person name="Futagami T."/>
            <person name="Toyoda A."/>
            <person name="Takaki Y."/>
            <person name="Nishi S."/>
            <person name="Hori S."/>
            <person name="Arai W."/>
            <person name="Tsubouchi T."/>
            <person name="Morono Y."/>
            <person name="Uchiyama I."/>
            <person name="Ito T."/>
            <person name="Fujiyama A."/>
            <person name="Inagaki F."/>
            <person name="Takami H."/>
        </authorList>
    </citation>
    <scope>NUCLEOTIDE SEQUENCE</scope>
    <source>
        <strain evidence="4">Expedition CK06-06</strain>
    </source>
</reference>
<evidence type="ECO:0000256" key="1">
    <source>
        <dbReference type="ARBA" id="ARBA00022450"/>
    </source>
</evidence>
<evidence type="ECO:0000259" key="3">
    <source>
        <dbReference type="PROSITE" id="PS52004"/>
    </source>
</evidence>
<sequence length="106" mass="11880">MNNSLDTLEGIAVIGMAGRFPGAQNIDQFWQNLCEGVESISKFSDEDLEAQGVPFSVYNDPNYVKAGTILENVDMLDAEFFGFSPREAEITDPQHRIFLEVVWDAF</sequence>
<dbReference type="GO" id="GO:0004312">
    <property type="term" value="F:fatty acid synthase activity"/>
    <property type="evidence" value="ECO:0007669"/>
    <property type="project" value="TreeGrafter"/>
</dbReference>
<evidence type="ECO:0000313" key="4">
    <source>
        <dbReference type="EMBL" id="GAI34596.1"/>
    </source>
</evidence>
<gene>
    <name evidence="4" type="ORF">S06H3_45631</name>
</gene>
<dbReference type="AlphaFoldDB" id="X1NWK3"/>
<dbReference type="EMBL" id="BARV01028520">
    <property type="protein sequence ID" value="GAI34596.1"/>
    <property type="molecule type" value="Genomic_DNA"/>
</dbReference>
<dbReference type="InterPro" id="IPR014030">
    <property type="entry name" value="Ketoacyl_synth_N"/>
</dbReference>
<dbReference type="GO" id="GO:0071770">
    <property type="term" value="P:DIM/DIP cell wall layer assembly"/>
    <property type="evidence" value="ECO:0007669"/>
    <property type="project" value="TreeGrafter"/>
</dbReference>
<keyword evidence="1" id="KW-0596">Phosphopantetheine</keyword>
<organism evidence="4">
    <name type="scientific">marine sediment metagenome</name>
    <dbReference type="NCBI Taxonomy" id="412755"/>
    <lineage>
        <taxon>unclassified sequences</taxon>
        <taxon>metagenomes</taxon>
        <taxon>ecological metagenomes</taxon>
    </lineage>
</organism>
<dbReference type="GO" id="GO:0005737">
    <property type="term" value="C:cytoplasm"/>
    <property type="evidence" value="ECO:0007669"/>
    <property type="project" value="TreeGrafter"/>
</dbReference>
<dbReference type="GO" id="GO:0006633">
    <property type="term" value="P:fatty acid biosynthetic process"/>
    <property type="evidence" value="ECO:0007669"/>
    <property type="project" value="TreeGrafter"/>
</dbReference>